<evidence type="ECO:0000256" key="5">
    <source>
        <dbReference type="ARBA" id="ARBA00023143"/>
    </source>
</evidence>
<reference evidence="7 8" key="1">
    <citation type="submission" date="2019-05" db="EMBL/GenBank/DDBJ databases">
        <title>Microbulbifer harenosus sp. nov., an alginate-degrading bacterium isolated from coastal sand.</title>
        <authorList>
            <person name="Huang H."/>
            <person name="Mo K."/>
            <person name="Bao S."/>
        </authorList>
    </citation>
    <scope>NUCLEOTIDE SEQUENCE [LARGE SCALE GENOMIC DNA]</scope>
    <source>
        <strain evidence="7 8">HB161719</strain>
    </source>
</reference>
<protein>
    <submittedName>
        <fullName evidence="7">Flagellar hook-associated protein 3</fullName>
    </submittedName>
</protein>
<comment type="subcellular location">
    <subcellularLocation>
        <location evidence="1">Bacterial flagellum</location>
    </subcellularLocation>
    <subcellularLocation>
        <location evidence="2">Secreted</location>
    </subcellularLocation>
</comment>
<dbReference type="NCBIfam" id="TIGR02550">
    <property type="entry name" value="flagell_flgL"/>
    <property type="match status" value="1"/>
</dbReference>
<dbReference type="Pfam" id="PF00669">
    <property type="entry name" value="Flagellin_N"/>
    <property type="match status" value="1"/>
</dbReference>
<keyword evidence="4" id="KW-0964">Secreted</keyword>
<feature type="domain" description="Flagellin N-terminal" evidence="6">
    <location>
        <begin position="3"/>
        <end position="140"/>
    </location>
</feature>
<dbReference type="RefSeq" id="WP_138233854.1">
    <property type="nucleotide sequence ID" value="NZ_CP185860.1"/>
</dbReference>
<evidence type="ECO:0000313" key="8">
    <source>
        <dbReference type="Proteomes" id="UP000306791"/>
    </source>
</evidence>
<keyword evidence="5" id="KW-0975">Bacterial flagellum</keyword>
<dbReference type="PANTHER" id="PTHR42792:SF1">
    <property type="entry name" value="FLAGELLAR HOOK-ASSOCIATED PROTEIN 3"/>
    <property type="match status" value="1"/>
</dbReference>
<dbReference type="InterPro" id="IPR013384">
    <property type="entry name" value="Flagell_FlgL"/>
</dbReference>
<dbReference type="InterPro" id="IPR001029">
    <property type="entry name" value="Flagellin_N"/>
</dbReference>
<dbReference type="PANTHER" id="PTHR42792">
    <property type="entry name" value="FLAGELLIN"/>
    <property type="match status" value="1"/>
</dbReference>
<evidence type="ECO:0000259" key="6">
    <source>
        <dbReference type="Pfam" id="PF00669"/>
    </source>
</evidence>
<evidence type="ECO:0000256" key="4">
    <source>
        <dbReference type="ARBA" id="ARBA00022525"/>
    </source>
</evidence>
<dbReference type="InterPro" id="IPR001492">
    <property type="entry name" value="Flagellin"/>
</dbReference>
<comment type="caution">
    <text evidence="7">The sequence shown here is derived from an EMBL/GenBank/DDBJ whole genome shotgun (WGS) entry which is preliminary data.</text>
</comment>
<dbReference type="Proteomes" id="UP000306791">
    <property type="component" value="Unassembled WGS sequence"/>
</dbReference>
<sequence>MRISTLTIFEQSMSSLNRQQGSLMHVSQQIASGRRVVNPSDDPQAASQAVQVSQSLAINSQYAEARVSARNALAQEESILNSVSSAISSARTLIIQASNDPLSDADRASVASELRGIYETVIGQANATDGNGRYLFGGYKDGSEPFVRDASGNVSYVGDTNSREVRVDASRLMPVADNGDAIFRSVHTGAGYLAEADSGNQGSVVFKGPQVVDESDPGYGDAYDIAFSVDAQGVATYSVNGGTAQAYEAGQSIRFGGLSITLDGTPADGDSIQLDRAQNMNTDLFRTFEKALAVLEQPASGDTARAARANTLSNVLREFDNSLDNVLTTRASVGARMNELDVVDSVSDNRSLNYQEKLSGLEDLDYVSAIAEYSLRQIGLQAAQQAFIDIKGMTLFDRI</sequence>
<keyword evidence="7" id="KW-0966">Cell projection</keyword>
<dbReference type="EMBL" id="VANI01000001">
    <property type="protein sequence ID" value="TLM79969.1"/>
    <property type="molecule type" value="Genomic_DNA"/>
</dbReference>
<evidence type="ECO:0000256" key="1">
    <source>
        <dbReference type="ARBA" id="ARBA00004365"/>
    </source>
</evidence>
<gene>
    <name evidence="7" type="primary">flgL</name>
    <name evidence="7" type="ORF">FDY93_00915</name>
</gene>
<keyword evidence="7" id="KW-0282">Flagellum</keyword>
<dbReference type="SUPFAM" id="SSF64518">
    <property type="entry name" value="Phase 1 flagellin"/>
    <property type="match status" value="1"/>
</dbReference>
<evidence type="ECO:0000256" key="3">
    <source>
        <dbReference type="ARBA" id="ARBA00005709"/>
    </source>
</evidence>
<proteinExistence type="inferred from homology"/>
<keyword evidence="8" id="KW-1185">Reference proteome</keyword>
<evidence type="ECO:0000313" key="7">
    <source>
        <dbReference type="EMBL" id="TLM79969.1"/>
    </source>
</evidence>
<keyword evidence="7" id="KW-0969">Cilium</keyword>
<comment type="similarity">
    <text evidence="3">Belongs to the bacterial flagellin family.</text>
</comment>
<accession>A0ABY2UN13</accession>
<evidence type="ECO:0000256" key="2">
    <source>
        <dbReference type="ARBA" id="ARBA00004613"/>
    </source>
</evidence>
<name>A0ABY2UN13_9GAMM</name>
<organism evidence="7 8">
    <name type="scientific">Microbulbifer harenosus</name>
    <dbReference type="NCBI Taxonomy" id="2576840"/>
    <lineage>
        <taxon>Bacteria</taxon>
        <taxon>Pseudomonadati</taxon>
        <taxon>Pseudomonadota</taxon>
        <taxon>Gammaproteobacteria</taxon>
        <taxon>Cellvibrionales</taxon>
        <taxon>Microbulbiferaceae</taxon>
        <taxon>Microbulbifer</taxon>
    </lineage>
</organism>
<dbReference type="Gene3D" id="1.20.1330.10">
    <property type="entry name" value="f41 fragment of flagellin, N-terminal domain"/>
    <property type="match status" value="1"/>
</dbReference>